<proteinExistence type="predicted"/>
<evidence type="ECO:0000313" key="1">
    <source>
        <dbReference type="EMBL" id="RGX76994.1"/>
    </source>
</evidence>
<dbReference type="EMBL" id="QSCF01000034">
    <property type="protein sequence ID" value="RGX76994.1"/>
    <property type="molecule type" value="Genomic_DNA"/>
</dbReference>
<comment type="caution">
    <text evidence="1">The sequence shown here is derived from an EMBL/GenBank/DDBJ whole genome shotgun (WGS) entry which is preliminary data.</text>
</comment>
<gene>
    <name evidence="1" type="ORF">DXA68_17655</name>
</gene>
<dbReference type="RefSeq" id="WP_117873980.1">
    <property type="nucleotide sequence ID" value="NZ_CABMFG010000034.1"/>
</dbReference>
<dbReference type="AlphaFoldDB" id="A0A413H0M1"/>
<evidence type="ECO:0000313" key="2">
    <source>
        <dbReference type="Proteomes" id="UP000286075"/>
    </source>
</evidence>
<dbReference type="OrthoDB" id="9554178at2"/>
<organism evidence="1 2">
    <name type="scientific">Bacteroides stercorirosoris</name>
    <dbReference type="NCBI Taxonomy" id="871324"/>
    <lineage>
        <taxon>Bacteria</taxon>
        <taxon>Pseudomonadati</taxon>
        <taxon>Bacteroidota</taxon>
        <taxon>Bacteroidia</taxon>
        <taxon>Bacteroidales</taxon>
        <taxon>Bacteroidaceae</taxon>
        <taxon>Bacteroides</taxon>
    </lineage>
</organism>
<name>A0A413H0M1_9BACE</name>
<dbReference type="Proteomes" id="UP000286075">
    <property type="component" value="Unassembled WGS sequence"/>
</dbReference>
<reference evidence="1 2" key="1">
    <citation type="submission" date="2018-08" db="EMBL/GenBank/DDBJ databases">
        <title>A genome reference for cultivated species of the human gut microbiota.</title>
        <authorList>
            <person name="Zou Y."/>
            <person name="Xue W."/>
            <person name="Luo G."/>
        </authorList>
    </citation>
    <scope>NUCLEOTIDE SEQUENCE [LARGE SCALE GENOMIC DNA]</scope>
    <source>
        <strain evidence="1 2">OF03-9BH</strain>
    </source>
</reference>
<sequence>MDEIFVINLGNNNVAVAVPDNNKGGQEFKSTFNGLVCESEYERFSYLMGTDAYGEANKENDFLYLSIKDGNGKEYIRCVIDEELLQAMKLEHGFLFMQLPKSFTSEYIREHLYGKDLCDIEIWMNDTEVQYDLPKYSLGGYLMCFFTEEEIEKIRNGSWDS</sequence>
<protein>
    <submittedName>
        <fullName evidence="1">Uncharacterized protein</fullName>
    </submittedName>
</protein>
<accession>A0A413H0M1</accession>